<dbReference type="PANTHER" id="PTHR30535">
    <property type="entry name" value="VITAMIN B12-BINDING PROTEIN"/>
    <property type="match status" value="1"/>
</dbReference>
<sequence>MKRDNPARPDSPTTHGRPIMMISSLSPRRCARSIGALCAVLGALGFLLPGCASPDSARQSPEGQAGGGQVSVESCGRTVTLKAPARRVLVENSVGLPQLADLGVLDRVVGRVGDADTSVYPAETRAAVEAIPRLAGTPMGSGHTMVSTETLLANDVDLVIGYPQGVDLEKAEAAGIAFYVPQAYCSKEDSAPADVDAIWRENTAVGALIGEEEKASALNDALRAQLEEIRGRAGEGAWRGRRVMGLFLTPGDTGTLWAYGAGSMLEPQLEALGARNVYGSHGRRVLQIGMEDVLAEDPDVIVLLHTTGSEEEIRSTFEQLRGSESLRVSREGRVVVLPYPLVDPPSSLSIEGLRRLAERTEAARG</sequence>
<keyword evidence="4" id="KW-1185">Reference proteome</keyword>
<organism evidence="3 4">
    <name type="scientific">Corynebacterium uropygiale</name>
    <dbReference type="NCBI Taxonomy" id="1775911"/>
    <lineage>
        <taxon>Bacteria</taxon>
        <taxon>Bacillati</taxon>
        <taxon>Actinomycetota</taxon>
        <taxon>Actinomycetes</taxon>
        <taxon>Mycobacteriales</taxon>
        <taxon>Corynebacteriaceae</taxon>
        <taxon>Corynebacterium</taxon>
    </lineage>
</organism>
<dbReference type="RefSeq" id="WP_236117666.1">
    <property type="nucleotide sequence ID" value="NZ_JAKGSI010000001.1"/>
</dbReference>
<proteinExistence type="inferred from homology"/>
<evidence type="ECO:0000259" key="2">
    <source>
        <dbReference type="PROSITE" id="PS50983"/>
    </source>
</evidence>
<dbReference type="PROSITE" id="PS50983">
    <property type="entry name" value="FE_B12_PBP"/>
    <property type="match status" value="1"/>
</dbReference>
<dbReference type="EMBL" id="JAKGSI010000001">
    <property type="protein sequence ID" value="MCF4005875.1"/>
    <property type="molecule type" value="Genomic_DNA"/>
</dbReference>
<dbReference type="InterPro" id="IPR050902">
    <property type="entry name" value="ABC_Transporter_SBP"/>
</dbReference>
<name>A0A9X1QPM1_9CORY</name>
<accession>A0A9X1QPM1</accession>
<dbReference type="Gene3D" id="3.40.50.1980">
    <property type="entry name" value="Nitrogenase molybdenum iron protein domain"/>
    <property type="match status" value="2"/>
</dbReference>
<evidence type="ECO:0000313" key="3">
    <source>
        <dbReference type="EMBL" id="MCF4005875.1"/>
    </source>
</evidence>
<feature type="domain" description="Fe/B12 periplasmic-binding" evidence="2">
    <location>
        <begin position="87"/>
        <end position="364"/>
    </location>
</feature>
<comment type="similarity">
    <text evidence="1">Belongs to the bacterial solute-binding protein 8 family.</text>
</comment>
<gene>
    <name evidence="3" type="ORF">L1O03_01630</name>
</gene>
<dbReference type="SUPFAM" id="SSF53807">
    <property type="entry name" value="Helical backbone' metal receptor"/>
    <property type="match status" value="1"/>
</dbReference>
<protein>
    <submittedName>
        <fullName evidence="3">ABC transporter substrate-binding protein</fullName>
    </submittedName>
</protein>
<dbReference type="Proteomes" id="UP001139336">
    <property type="component" value="Unassembled WGS sequence"/>
</dbReference>
<comment type="caution">
    <text evidence="3">The sequence shown here is derived from an EMBL/GenBank/DDBJ whole genome shotgun (WGS) entry which is preliminary data.</text>
</comment>
<dbReference type="AlphaFoldDB" id="A0A9X1QPM1"/>
<evidence type="ECO:0000256" key="1">
    <source>
        <dbReference type="ARBA" id="ARBA00008814"/>
    </source>
</evidence>
<dbReference type="Pfam" id="PF01497">
    <property type="entry name" value="Peripla_BP_2"/>
    <property type="match status" value="1"/>
</dbReference>
<evidence type="ECO:0000313" key="4">
    <source>
        <dbReference type="Proteomes" id="UP001139336"/>
    </source>
</evidence>
<reference evidence="3" key="1">
    <citation type="submission" date="2022-01" db="EMBL/GenBank/DDBJ databases">
        <title>Corynebacterium sp. nov isolated from isolated from the feces of the greater white-fronted geese (Anser albifrons) at Poyang Lake, PR China.</title>
        <authorList>
            <person name="Liu Q."/>
        </authorList>
    </citation>
    <scope>NUCLEOTIDE SEQUENCE</scope>
    <source>
        <strain evidence="3">JCM 32435</strain>
    </source>
</reference>
<dbReference type="InterPro" id="IPR002491">
    <property type="entry name" value="ABC_transptr_periplasmic_BD"/>
</dbReference>
<dbReference type="PANTHER" id="PTHR30535:SF34">
    <property type="entry name" value="MOLYBDATE-BINDING PROTEIN MOLA"/>
    <property type="match status" value="1"/>
</dbReference>